<dbReference type="RefSeq" id="XP_040774675.1">
    <property type="nucleotide sequence ID" value="XM_040917427.1"/>
</dbReference>
<dbReference type="InterPro" id="IPR012337">
    <property type="entry name" value="RNaseH-like_sf"/>
</dbReference>
<gene>
    <name evidence="1" type="ORF">M406DRAFT_261266</name>
</gene>
<name>A0A9P5CLV4_CRYP1</name>
<dbReference type="OrthoDB" id="95964at2759"/>
<reference evidence="1" key="1">
    <citation type="journal article" date="2020" name="Phytopathology">
        <title>Genome sequence of the chestnut blight fungus Cryphonectria parasitica EP155: A fundamental resource for an archetypical invasive plant pathogen.</title>
        <authorList>
            <person name="Crouch J.A."/>
            <person name="Dawe A."/>
            <person name="Aerts A."/>
            <person name="Barry K."/>
            <person name="Churchill A.C.L."/>
            <person name="Grimwood J."/>
            <person name="Hillman B."/>
            <person name="Milgroom M.G."/>
            <person name="Pangilinan J."/>
            <person name="Smith M."/>
            <person name="Salamov A."/>
            <person name="Schmutz J."/>
            <person name="Yadav J."/>
            <person name="Grigoriev I.V."/>
            <person name="Nuss D."/>
        </authorList>
    </citation>
    <scope>NUCLEOTIDE SEQUENCE</scope>
    <source>
        <strain evidence="1">EP155</strain>
    </source>
</reference>
<dbReference type="InterPro" id="IPR036397">
    <property type="entry name" value="RNaseH_sf"/>
</dbReference>
<proteinExistence type="predicted"/>
<dbReference type="AlphaFoldDB" id="A0A9P5CLV4"/>
<keyword evidence="2" id="KW-1185">Reference proteome</keyword>
<dbReference type="GeneID" id="63834556"/>
<comment type="caution">
    <text evidence="1">The sequence shown here is derived from an EMBL/GenBank/DDBJ whole genome shotgun (WGS) entry which is preliminary data.</text>
</comment>
<evidence type="ECO:0000313" key="2">
    <source>
        <dbReference type="Proteomes" id="UP000803844"/>
    </source>
</evidence>
<accession>A0A9P5CLV4</accession>
<dbReference type="SUPFAM" id="SSF53098">
    <property type="entry name" value="Ribonuclease H-like"/>
    <property type="match status" value="1"/>
</dbReference>
<sequence length="90" mass="10096">MLAKPLKKATAAEIRKFILKEIILIFGCSLKITVDKEPENKAEIAKIIRALGILLIQIFSYNPHAQEQVEADYLSLVNAFAKLANAQSWK</sequence>
<dbReference type="GO" id="GO:0003676">
    <property type="term" value="F:nucleic acid binding"/>
    <property type="evidence" value="ECO:0007669"/>
    <property type="project" value="InterPro"/>
</dbReference>
<evidence type="ECO:0000313" key="1">
    <source>
        <dbReference type="EMBL" id="KAF3763714.1"/>
    </source>
</evidence>
<dbReference type="Proteomes" id="UP000803844">
    <property type="component" value="Unassembled WGS sequence"/>
</dbReference>
<protein>
    <submittedName>
        <fullName evidence="1">Uncharacterized protein</fullName>
    </submittedName>
</protein>
<dbReference type="Gene3D" id="3.30.420.10">
    <property type="entry name" value="Ribonuclease H-like superfamily/Ribonuclease H"/>
    <property type="match status" value="1"/>
</dbReference>
<dbReference type="EMBL" id="MU032349">
    <property type="protein sequence ID" value="KAF3763714.1"/>
    <property type="molecule type" value="Genomic_DNA"/>
</dbReference>
<organism evidence="1 2">
    <name type="scientific">Cryphonectria parasitica (strain ATCC 38755 / EP155)</name>
    <dbReference type="NCBI Taxonomy" id="660469"/>
    <lineage>
        <taxon>Eukaryota</taxon>
        <taxon>Fungi</taxon>
        <taxon>Dikarya</taxon>
        <taxon>Ascomycota</taxon>
        <taxon>Pezizomycotina</taxon>
        <taxon>Sordariomycetes</taxon>
        <taxon>Sordariomycetidae</taxon>
        <taxon>Diaporthales</taxon>
        <taxon>Cryphonectriaceae</taxon>
        <taxon>Cryphonectria-Endothia species complex</taxon>
        <taxon>Cryphonectria</taxon>
    </lineage>
</organism>